<proteinExistence type="predicted"/>
<dbReference type="Proteomes" id="UP000245934">
    <property type="component" value="Unassembled WGS sequence"/>
</dbReference>
<keyword evidence="1" id="KW-0812">Transmembrane</keyword>
<dbReference type="GeneID" id="97608351"/>
<gene>
    <name evidence="2" type="ORF">DLD82_12645</name>
</gene>
<keyword evidence="3" id="KW-1185">Reference proteome</keyword>
<dbReference type="RefSeq" id="WP_109941489.1">
    <property type="nucleotide sequence ID" value="NZ_CP176366.1"/>
</dbReference>
<evidence type="ECO:0000256" key="1">
    <source>
        <dbReference type="SAM" id="Phobius"/>
    </source>
</evidence>
<dbReference type="OrthoDB" id="117892at2157"/>
<reference evidence="2 3" key="1">
    <citation type="submission" date="2018-05" db="EMBL/GenBank/DDBJ databases">
        <title>Draft genome of Methanospirillum stamsii Pt1.</title>
        <authorList>
            <person name="Dueholm M.S."/>
            <person name="Nielsen P.H."/>
            <person name="Bakmann L.F."/>
            <person name="Otzen D.E."/>
        </authorList>
    </citation>
    <scope>NUCLEOTIDE SEQUENCE [LARGE SCALE GENOMIC DNA]</scope>
    <source>
        <strain evidence="2 3">Pt1</strain>
    </source>
</reference>
<sequence length="117" mass="13806">MTLIEILLIILIVLVIAFLLFWFYQGSSGRITLRRPVESRVDEYLDRRFTRLIEEWGVVRRPAIKRFKEKHGSVLDSDEQKITDMKQFENEFVENLSSLEARLDALERSFDSKKAGK</sequence>
<protein>
    <submittedName>
        <fullName evidence="2">Uncharacterized protein</fullName>
    </submittedName>
</protein>
<organism evidence="2 3">
    <name type="scientific">Methanospirillum stamsii</name>
    <dbReference type="NCBI Taxonomy" id="1277351"/>
    <lineage>
        <taxon>Archaea</taxon>
        <taxon>Methanobacteriati</taxon>
        <taxon>Methanobacteriota</taxon>
        <taxon>Stenosarchaea group</taxon>
        <taxon>Methanomicrobia</taxon>
        <taxon>Methanomicrobiales</taxon>
        <taxon>Methanospirillaceae</taxon>
        <taxon>Methanospirillum</taxon>
    </lineage>
</organism>
<dbReference type="AlphaFoldDB" id="A0A2V2MYB1"/>
<keyword evidence="1" id="KW-0472">Membrane</keyword>
<name>A0A2V2MYB1_9EURY</name>
<evidence type="ECO:0000313" key="2">
    <source>
        <dbReference type="EMBL" id="PWR72429.1"/>
    </source>
</evidence>
<evidence type="ECO:0000313" key="3">
    <source>
        <dbReference type="Proteomes" id="UP000245934"/>
    </source>
</evidence>
<accession>A0A2V2MYB1</accession>
<comment type="caution">
    <text evidence="2">The sequence shown here is derived from an EMBL/GenBank/DDBJ whole genome shotgun (WGS) entry which is preliminary data.</text>
</comment>
<feature type="transmembrane region" description="Helical" evidence="1">
    <location>
        <begin position="6"/>
        <end position="24"/>
    </location>
</feature>
<dbReference type="EMBL" id="QGMZ01000027">
    <property type="protein sequence ID" value="PWR72429.1"/>
    <property type="molecule type" value="Genomic_DNA"/>
</dbReference>
<keyword evidence="1" id="KW-1133">Transmembrane helix</keyword>